<reference evidence="2" key="2">
    <citation type="submission" date="2025-09" db="UniProtKB">
        <authorList>
            <consortium name="Ensembl"/>
        </authorList>
    </citation>
    <scope>IDENTIFICATION</scope>
</reference>
<name>A0A8C6HLH9_MUSSI</name>
<accession>A0A8C6HLH9</accession>
<dbReference type="Pfam" id="PF07491">
    <property type="entry name" value="PPI_Ypi1"/>
    <property type="match status" value="1"/>
</dbReference>
<feature type="region of interest" description="Disordered" evidence="1">
    <location>
        <begin position="59"/>
        <end position="116"/>
    </location>
</feature>
<dbReference type="GeneTree" id="ENSGT00970000194763"/>
<dbReference type="AlphaFoldDB" id="A0A8C6HLH9"/>
<organism evidence="2 3">
    <name type="scientific">Mus spicilegus</name>
    <name type="common">Mound-building mouse</name>
    <dbReference type="NCBI Taxonomy" id="10103"/>
    <lineage>
        <taxon>Eukaryota</taxon>
        <taxon>Metazoa</taxon>
        <taxon>Chordata</taxon>
        <taxon>Craniata</taxon>
        <taxon>Vertebrata</taxon>
        <taxon>Euteleostomi</taxon>
        <taxon>Mammalia</taxon>
        <taxon>Eutheria</taxon>
        <taxon>Euarchontoglires</taxon>
        <taxon>Glires</taxon>
        <taxon>Rodentia</taxon>
        <taxon>Myomorpha</taxon>
        <taxon>Muroidea</taxon>
        <taxon>Muridae</taxon>
        <taxon>Murinae</taxon>
        <taxon>Mus</taxon>
        <taxon>Mus</taxon>
    </lineage>
</organism>
<dbReference type="Proteomes" id="UP000694415">
    <property type="component" value="Unplaced"/>
</dbReference>
<keyword evidence="3" id="KW-1185">Reference proteome</keyword>
<dbReference type="InterPro" id="IPR011107">
    <property type="entry name" value="PPI_Ypi1"/>
</dbReference>
<protein>
    <submittedName>
        <fullName evidence="2">Uncharacterized protein</fullName>
    </submittedName>
</protein>
<feature type="compositionally biased region" description="Polar residues" evidence="1">
    <location>
        <begin position="91"/>
        <end position="116"/>
    </location>
</feature>
<sequence length="116" mass="12439">SGLVLSSSVSDPTVVLGDKLKSSNMSNKLEKGKSGNKVGWSSDTIDNEHCCFVHEKQRAFGESSSESEKEDEDNGDVLCAWGHQKGRHSDLSSNLVNTSSSKPQDPSKSLPSSIID</sequence>
<evidence type="ECO:0000313" key="2">
    <source>
        <dbReference type="Ensembl" id="ENSMSIP00000023885.1"/>
    </source>
</evidence>
<dbReference type="GO" id="GO:0004865">
    <property type="term" value="F:protein serine/threonine phosphatase inhibitor activity"/>
    <property type="evidence" value="ECO:0007669"/>
    <property type="project" value="InterPro"/>
</dbReference>
<dbReference type="Ensembl" id="ENSMSIT00000030133.1">
    <property type="protein sequence ID" value="ENSMSIP00000023885.1"/>
    <property type="gene ID" value="ENSMSIG00000020224.1"/>
</dbReference>
<evidence type="ECO:0000256" key="1">
    <source>
        <dbReference type="SAM" id="MobiDB-lite"/>
    </source>
</evidence>
<proteinExistence type="predicted"/>
<evidence type="ECO:0000313" key="3">
    <source>
        <dbReference type="Proteomes" id="UP000694415"/>
    </source>
</evidence>
<reference evidence="2" key="1">
    <citation type="submission" date="2025-08" db="UniProtKB">
        <authorList>
            <consortium name="Ensembl"/>
        </authorList>
    </citation>
    <scope>IDENTIFICATION</scope>
</reference>
<feature type="region of interest" description="Disordered" evidence="1">
    <location>
        <begin position="17"/>
        <end position="40"/>
    </location>
</feature>